<comment type="cofactor">
    <cofactor evidence="1">
        <name>Mo-bis(molybdopterin guanine dinucleotide)</name>
        <dbReference type="ChEBI" id="CHEBI:60539"/>
    </cofactor>
</comment>
<dbReference type="SUPFAM" id="SSF53706">
    <property type="entry name" value="Formate dehydrogenase/DMSO reductase, domains 1-3"/>
    <property type="match status" value="1"/>
</dbReference>
<comment type="cofactor">
    <cofactor evidence="2">
        <name>[4Fe-4S] cluster</name>
        <dbReference type="ChEBI" id="CHEBI:49883"/>
    </cofactor>
</comment>
<dbReference type="AlphaFoldDB" id="A0A542ZHW6"/>
<dbReference type="CDD" id="cd02767">
    <property type="entry name" value="MopB_ydeP"/>
    <property type="match status" value="1"/>
</dbReference>
<proteinExistence type="inferred from homology"/>
<dbReference type="InterPro" id="IPR010046">
    <property type="entry name" value="Mopterin_OxRdtse_a_bac"/>
</dbReference>
<dbReference type="PANTHER" id="PTHR43105:SF4">
    <property type="entry name" value="PROTEIN YDEP"/>
    <property type="match status" value="1"/>
</dbReference>
<evidence type="ECO:0000313" key="13">
    <source>
        <dbReference type="Proteomes" id="UP000319514"/>
    </source>
</evidence>
<keyword evidence="7" id="KW-0560">Oxidoreductase</keyword>
<keyword evidence="8" id="KW-0408">Iron</keyword>
<dbReference type="PIRSF" id="PIRSF000144">
    <property type="entry name" value="CbbBc"/>
    <property type="match status" value="1"/>
</dbReference>
<dbReference type="CDD" id="cd02787">
    <property type="entry name" value="MopB_CT_ydeP"/>
    <property type="match status" value="1"/>
</dbReference>
<evidence type="ECO:0000256" key="8">
    <source>
        <dbReference type="ARBA" id="ARBA00023004"/>
    </source>
</evidence>
<evidence type="ECO:0000256" key="5">
    <source>
        <dbReference type="ARBA" id="ARBA00022505"/>
    </source>
</evidence>
<dbReference type="InterPro" id="IPR041953">
    <property type="entry name" value="YdeP_MopB"/>
</dbReference>
<keyword evidence="6" id="KW-0479">Metal-binding</keyword>
<organism evidence="12 13">
    <name type="scientific">Oryzihumus leptocrescens</name>
    <dbReference type="NCBI Taxonomy" id="297536"/>
    <lineage>
        <taxon>Bacteria</taxon>
        <taxon>Bacillati</taxon>
        <taxon>Actinomycetota</taxon>
        <taxon>Actinomycetes</taxon>
        <taxon>Micrococcales</taxon>
        <taxon>Intrasporangiaceae</taxon>
        <taxon>Oryzihumus</taxon>
    </lineage>
</organism>
<dbReference type="GO" id="GO:0051539">
    <property type="term" value="F:4 iron, 4 sulfur cluster binding"/>
    <property type="evidence" value="ECO:0007669"/>
    <property type="project" value="UniProtKB-KW"/>
</dbReference>
<dbReference type="GO" id="GO:0030151">
    <property type="term" value="F:molybdenum ion binding"/>
    <property type="evidence" value="ECO:0007669"/>
    <property type="project" value="InterPro"/>
</dbReference>
<keyword evidence="4" id="KW-0004">4Fe-4S</keyword>
<comment type="caution">
    <text evidence="12">The sequence shown here is derived from an EMBL/GenBank/DDBJ whole genome shotgun (WGS) entry which is preliminary data.</text>
</comment>
<dbReference type="InterPro" id="IPR037951">
    <property type="entry name" value="MopB_CT_YdeP"/>
</dbReference>
<keyword evidence="13" id="KW-1185">Reference proteome</keyword>
<feature type="domain" description="Molybdopterin dinucleotide-binding" evidence="11">
    <location>
        <begin position="643"/>
        <end position="748"/>
    </location>
</feature>
<accession>A0A542ZHW6</accession>
<feature type="domain" description="Molybdopterin oxidoreductase" evidence="10">
    <location>
        <begin position="115"/>
        <end position="492"/>
    </location>
</feature>
<dbReference type="Gene3D" id="3.40.50.740">
    <property type="match status" value="1"/>
</dbReference>
<keyword evidence="9" id="KW-0411">Iron-sulfur</keyword>
<dbReference type="NCBIfam" id="TIGR01701">
    <property type="entry name" value="Fdhalpha-like"/>
    <property type="match status" value="1"/>
</dbReference>
<dbReference type="GO" id="GO:0043546">
    <property type="term" value="F:molybdopterin cofactor binding"/>
    <property type="evidence" value="ECO:0007669"/>
    <property type="project" value="InterPro"/>
</dbReference>
<evidence type="ECO:0000256" key="3">
    <source>
        <dbReference type="ARBA" id="ARBA00010312"/>
    </source>
</evidence>
<dbReference type="Pfam" id="PF01568">
    <property type="entry name" value="Molydop_binding"/>
    <property type="match status" value="1"/>
</dbReference>
<dbReference type="Gene3D" id="3.40.228.10">
    <property type="entry name" value="Dimethylsulfoxide Reductase, domain 2"/>
    <property type="match status" value="1"/>
</dbReference>
<gene>
    <name evidence="12" type="ORF">FB474_1277</name>
</gene>
<dbReference type="PANTHER" id="PTHR43105">
    <property type="entry name" value="RESPIRATORY NITRATE REDUCTASE"/>
    <property type="match status" value="1"/>
</dbReference>
<dbReference type="InterPro" id="IPR006656">
    <property type="entry name" value="Mopterin_OxRdtase"/>
</dbReference>
<reference evidence="12 13" key="1">
    <citation type="submission" date="2019-06" db="EMBL/GenBank/DDBJ databases">
        <title>Sequencing the genomes of 1000 actinobacteria strains.</title>
        <authorList>
            <person name="Klenk H.-P."/>
        </authorList>
    </citation>
    <scope>NUCLEOTIDE SEQUENCE [LARGE SCALE GENOMIC DNA]</scope>
    <source>
        <strain evidence="12 13">DSM 18082</strain>
    </source>
</reference>
<dbReference type="Gene3D" id="2.40.40.20">
    <property type="match status" value="1"/>
</dbReference>
<comment type="similarity">
    <text evidence="3">Belongs to the prokaryotic molybdopterin-containing oxidoreductase family.</text>
</comment>
<dbReference type="GO" id="GO:0008863">
    <property type="term" value="F:formate dehydrogenase (NAD+) activity"/>
    <property type="evidence" value="ECO:0007669"/>
    <property type="project" value="InterPro"/>
</dbReference>
<evidence type="ECO:0000256" key="6">
    <source>
        <dbReference type="ARBA" id="ARBA00022723"/>
    </source>
</evidence>
<dbReference type="RefSeq" id="WP_141787867.1">
    <property type="nucleotide sequence ID" value="NZ_BAAAKX010000004.1"/>
</dbReference>
<evidence type="ECO:0000256" key="7">
    <source>
        <dbReference type="ARBA" id="ARBA00023002"/>
    </source>
</evidence>
<protein>
    <submittedName>
        <fullName evidence="12">Molybdopterin-dependent oxidoreductase alpha subunit</fullName>
    </submittedName>
</protein>
<keyword evidence="5" id="KW-0500">Molybdenum</keyword>
<dbReference type="GO" id="GO:0016020">
    <property type="term" value="C:membrane"/>
    <property type="evidence" value="ECO:0007669"/>
    <property type="project" value="TreeGrafter"/>
</dbReference>
<evidence type="ECO:0000259" key="10">
    <source>
        <dbReference type="Pfam" id="PF00384"/>
    </source>
</evidence>
<evidence type="ECO:0000313" key="12">
    <source>
        <dbReference type="EMBL" id="TQL59906.1"/>
    </source>
</evidence>
<dbReference type="InterPro" id="IPR050123">
    <property type="entry name" value="Prok_molybdopt-oxidoreductase"/>
</dbReference>
<evidence type="ECO:0000256" key="2">
    <source>
        <dbReference type="ARBA" id="ARBA00001966"/>
    </source>
</evidence>
<dbReference type="InterPro" id="IPR006657">
    <property type="entry name" value="MoPterin_dinucl-bd_dom"/>
</dbReference>
<dbReference type="OrthoDB" id="9759518at2"/>
<dbReference type="SUPFAM" id="SSF50692">
    <property type="entry name" value="ADC-like"/>
    <property type="match status" value="1"/>
</dbReference>
<dbReference type="Pfam" id="PF00384">
    <property type="entry name" value="Molybdopterin"/>
    <property type="match status" value="1"/>
</dbReference>
<dbReference type="InterPro" id="IPR009010">
    <property type="entry name" value="Asp_de-COase-like_dom_sf"/>
</dbReference>
<evidence type="ECO:0000256" key="9">
    <source>
        <dbReference type="ARBA" id="ARBA00023014"/>
    </source>
</evidence>
<sequence length="756" mass="82873">MVDPEAQPQIHPPKTWATGVPAIASSFKQGLEQMGAARTARTFLKLNQDKGFDCPSCAWPDPDPEDRHTAEFCESGAKAVAWEATTRRVDRAFFARHPIAALHAQSEWWLGQQGRLTEPMYKPEGGTHYEPVSWDEANAIITRHLRALPSPDDAAFYTSGRTSNEAAFLYQLMVRAYGTNNLPDCSNMCHESSGHAMSEQIGIGKGAVTLNSLEQAELIVICGQNPGTNAPRMLTHLENAKKNGATIVAVNPLPEAALIRFRNPQNVKGILGTGTAMADDFLQIRLGGDHALFRAIAHLLLQAEDANPGSVVDHDFVQERTTGYAAYKASLATLDWEQTERATGLAREDIESLAERFMASRATVICWAMGLTQHQHAVATIQEVTNVLLLQGNIGKPGAGPCPVRGHSNVQGDRTMGIWEQMPPEFLDKLAKEFAFVPPREHGLDAVGVVRRLREKSLRVFFGMGGNFAMATPDTPVVHAGLAACDLTVHVSTKLNRSHTVTGREALILPALGRTDRDETPRGLQAVSVEDSQSQVHLSAGSLTPPSEHCHSEVRIVADLARQLVPDVGQIPWATFAEDNDAVRDRIADVVKGFDDFNTRVREPGGFLLPHKPRDSREFDTKDGRAQLVVNPVQVLEVPEGRLLLQTIRSHDQFNTTVYGHDDRYRGVHGGRRVVLVNPTDLHRMGLHQGDLVTIVSEYDGTERRAEQFRVIAYPTAPGCAAAYYPETNVLMATDHVAEKSNTPVAKSLVIRLEKA</sequence>
<name>A0A542ZHW6_9MICO</name>
<dbReference type="Proteomes" id="UP000319514">
    <property type="component" value="Unassembled WGS sequence"/>
</dbReference>
<dbReference type="EMBL" id="VFOQ01000001">
    <property type="protein sequence ID" value="TQL59906.1"/>
    <property type="molecule type" value="Genomic_DNA"/>
</dbReference>
<evidence type="ECO:0000259" key="11">
    <source>
        <dbReference type="Pfam" id="PF01568"/>
    </source>
</evidence>
<evidence type="ECO:0000256" key="1">
    <source>
        <dbReference type="ARBA" id="ARBA00001942"/>
    </source>
</evidence>
<evidence type="ECO:0000256" key="4">
    <source>
        <dbReference type="ARBA" id="ARBA00022485"/>
    </source>
</evidence>